<dbReference type="RefSeq" id="XP_047737319.1">
    <property type="nucleotide sequence ID" value="XM_047881363.1"/>
</dbReference>
<dbReference type="InterPro" id="IPR015943">
    <property type="entry name" value="WD40/YVTN_repeat-like_dom_sf"/>
</dbReference>
<accession>A0A979FK07</accession>
<feature type="non-terminal residue" evidence="2">
    <location>
        <position position="287"/>
    </location>
</feature>
<reference evidence="2" key="1">
    <citation type="submission" date="2025-08" db="UniProtKB">
        <authorList>
            <consortium name="RefSeq"/>
        </authorList>
    </citation>
    <scope>IDENTIFICATION</scope>
    <source>
        <tissue evidence="2">Whole organism</tissue>
    </source>
</reference>
<dbReference type="OrthoDB" id="756370at2759"/>
<evidence type="ECO:0000313" key="2">
    <source>
        <dbReference type="RefSeq" id="XP_047737319.1"/>
    </source>
</evidence>
<protein>
    <submittedName>
        <fullName evidence="2">WD repeat-containing protein 54-like</fullName>
    </submittedName>
</protein>
<dbReference type="InterPro" id="IPR011047">
    <property type="entry name" value="Quinoprotein_ADH-like_sf"/>
</dbReference>
<dbReference type="Gene3D" id="2.130.10.10">
    <property type="entry name" value="YVTN repeat-like/Quinoprotein amine dehydrogenase"/>
    <property type="match status" value="1"/>
</dbReference>
<dbReference type="SUPFAM" id="SSF50998">
    <property type="entry name" value="Quinoprotein alcohol dehydrogenase-like"/>
    <property type="match status" value="1"/>
</dbReference>
<dbReference type="KEGG" id="hazt:125178188"/>
<dbReference type="AlphaFoldDB" id="A0A979FK07"/>
<name>A0A979FK07_HYAAZ</name>
<proteinExistence type="predicted"/>
<organism evidence="1 2">
    <name type="scientific">Hyalella azteca</name>
    <name type="common">Amphipod</name>
    <dbReference type="NCBI Taxonomy" id="294128"/>
    <lineage>
        <taxon>Eukaryota</taxon>
        <taxon>Metazoa</taxon>
        <taxon>Ecdysozoa</taxon>
        <taxon>Arthropoda</taxon>
        <taxon>Crustacea</taxon>
        <taxon>Multicrustacea</taxon>
        <taxon>Malacostraca</taxon>
        <taxon>Eumalacostraca</taxon>
        <taxon>Peracarida</taxon>
        <taxon>Amphipoda</taxon>
        <taxon>Senticaudata</taxon>
        <taxon>Talitrida</taxon>
        <taxon>Talitroidea</taxon>
        <taxon>Hyalellidae</taxon>
        <taxon>Hyalella</taxon>
    </lineage>
</organism>
<dbReference type="Proteomes" id="UP000694843">
    <property type="component" value="Unplaced"/>
</dbReference>
<gene>
    <name evidence="2" type="primary">LOC125178188</name>
</gene>
<evidence type="ECO:0000313" key="1">
    <source>
        <dbReference type="Proteomes" id="UP000694843"/>
    </source>
</evidence>
<dbReference type="GeneID" id="125178188"/>
<keyword evidence="1" id="KW-1185">Reference proteome</keyword>
<sequence length="287" mass="29885">MYARHTTQPLPLSASAQPSNLSRLSIGDQVFMCVAHKTQLMIVCVTDPTASPIIASPSVGGKPLPITQARWVPTLKRHLLVVTGRGGVVFYSWDAASLLKVVTLGEEGSSAGGEEGPAGGAGSTLLARGVASIDGQVAVGTSTGEVLVLRGGDGRILRPGDDDDEEDEELSHACDDDVGVESFRFRWRPYAVAALATCGDGRLAVGYVRGHVAVGRCRGNGIEKLWEVESYGSAVSCLASSDGLLLAGFLSGHLRVYQLQPKTFLAAEVCAHGRAVTGLDAVGTGDE</sequence>